<dbReference type="AlphaFoldDB" id="A0A0G1WY35"/>
<proteinExistence type="predicted"/>
<evidence type="ECO:0000313" key="1">
    <source>
        <dbReference type="EMBL" id="KKU95228.1"/>
    </source>
</evidence>
<gene>
    <name evidence="1" type="ORF">UY27_C0024G0005</name>
</gene>
<organism evidence="1 2">
    <name type="scientific">Candidatus Gottesmanbacteria bacterium GW2011_GWA1_48_13</name>
    <dbReference type="NCBI Taxonomy" id="1618439"/>
    <lineage>
        <taxon>Bacteria</taxon>
        <taxon>Candidatus Gottesmaniibacteriota</taxon>
    </lineage>
</organism>
<reference evidence="1 2" key="1">
    <citation type="journal article" date="2015" name="Nature">
        <title>rRNA introns, odd ribosomes, and small enigmatic genomes across a large radiation of phyla.</title>
        <authorList>
            <person name="Brown C.T."/>
            <person name="Hug L.A."/>
            <person name="Thomas B.C."/>
            <person name="Sharon I."/>
            <person name="Castelle C.J."/>
            <person name="Singh A."/>
            <person name="Wilkins M.J."/>
            <person name="Williams K.H."/>
            <person name="Banfield J.F."/>
        </authorList>
    </citation>
    <scope>NUCLEOTIDE SEQUENCE [LARGE SCALE GENOMIC DNA]</scope>
</reference>
<dbReference type="EMBL" id="LCPJ01000024">
    <property type="protein sequence ID" value="KKU95228.1"/>
    <property type="molecule type" value="Genomic_DNA"/>
</dbReference>
<evidence type="ECO:0000313" key="2">
    <source>
        <dbReference type="Proteomes" id="UP000034661"/>
    </source>
</evidence>
<name>A0A0G1WY35_9BACT</name>
<dbReference type="Proteomes" id="UP000034661">
    <property type="component" value="Unassembled WGS sequence"/>
</dbReference>
<sequence>MDGENFLHKIKENVSNEGRGAFKDISNKGLMYTCDETILFRESEIIQAIKIKK</sequence>
<comment type="caution">
    <text evidence="1">The sequence shown here is derived from an EMBL/GenBank/DDBJ whole genome shotgun (WGS) entry which is preliminary data.</text>
</comment>
<accession>A0A0G1WY35</accession>
<protein>
    <submittedName>
        <fullName evidence="1">Uncharacterized protein</fullName>
    </submittedName>
</protein>